<name>A0A5B9EHB8_9BACT</name>
<feature type="transmembrane region" description="Helical" evidence="1">
    <location>
        <begin position="68"/>
        <end position="89"/>
    </location>
</feature>
<gene>
    <name evidence="2" type="ORF">FTW19_25170</name>
</gene>
<dbReference type="OrthoDB" id="122473at2"/>
<feature type="transmembrane region" description="Helical" evidence="1">
    <location>
        <begin position="26"/>
        <end position="48"/>
    </location>
</feature>
<sequence>MAVQPEAAHEERQRHDRPAPVWLQRISLFILVLFCVYLGVLVTVLPWWPRVWDHNNLFNAYPTIGAILRNGAIKGLISGLGLLDIWIGISEVIQYRDYRG</sequence>
<evidence type="ECO:0000256" key="1">
    <source>
        <dbReference type="SAM" id="Phobius"/>
    </source>
</evidence>
<protein>
    <submittedName>
        <fullName evidence="2">Uncharacterized protein</fullName>
    </submittedName>
</protein>
<keyword evidence="1" id="KW-1133">Transmembrane helix</keyword>
<keyword evidence="1" id="KW-0812">Transmembrane</keyword>
<proteinExistence type="predicted"/>
<keyword evidence="3" id="KW-1185">Reference proteome</keyword>
<keyword evidence="1" id="KW-0472">Membrane</keyword>
<dbReference type="Proteomes" id="UP000321820">
    <property type="component" value="Chromosome"/>
</dbReference>
<accession>A0A5B9EHB8</accession>
<dbReference type="EMBL" id="CP042806">
    <property type="protein sequence ID" value="QEE31004.1"/>
    <property type="molecule type" value="Genomic_DNA"/>
</dbReference>
<evidence type="ECO:0000313" key="2">
    <source>
        <dbReference type="EMBL" id="QEE31004.1"/>
    </source>
</evidence>
<reference evidence="2 3" key="1">
    <citation type="submission" date="2019-08" db="EMBL/GenBank/DDBJ databases">
        <title>Complete genome sequence of Terriglobus albidus strain ORNL.</title>
        <authorList>
            <person name="Podar M."/>
        </authorList>
    </citation>
    <scope>NUCLEOTIDE SEQUENCE [LARGE SCALE GENOMIC DNA]</scope>
    <source>
        <strain evidence="2 3">ORNL</strain>
    </source>
</reference>
<organism evidence="2 3">
    <name type="scientific">Terriglobus albidus</name>
    <dbReference type="NCBI Taxonomy" id="1592106"/>
    <lineage>
        <taxon>Bacteria</taxon>
        <taxon>Pseudomonadati</taxon>
        <taxon>Acidobacteriota</taxon>
        <taxon>Terriglobia</taxon>
        <taxon>Terriglobales</taxon>
        <taxon>Acidobacteriaceae</taxon>
        <taxon>Terriglobus</taxon>
    </lineage>
</organism>
<evidence type="ECO:0000313" key="3">
    <source>
        <dbReference type="Proteomes" id="UP000321820"/>
    </source>
</evidence>
<dbReference type="KEGG" id="talb:FTW19_25170"/>
<dbReference type="RefSeq" id="WP_147650298.1">
    <property type="nucleotide sequence ID" value="NZ_CP042806.1"/>
</dbReference>
<dbReference type="AlphaFoldDB" id="A0A5B9EHB8"/>